<dbReference type="EMBL" id="UINC01001261">
    <property type="protein sequence ID" value="SUZ76000.1"/>
    <property type="molecule type" value="Genomic_DNA"/>
</dbReference>
<feature type="non-terminal residue" evidence="5">
    <location>
        <position position="1"/>
    </location>
</feature>
<evidence type="ECO:0000259" key="3">
    <source>
        <dbReference type="Pfam" id="PF00501"/>
    </source>
</evidence>
<evidence type="ECO:0000256" key="1">
    <source>
        <dbReference type="ARBA" id="ARBA00006432"/>
    </source>
</evidence>
<dbReference type="AlphaFoldDB" id="A0A381QAE7"/>
<feature type="domain" description="AMP-binding enzyme C-terminal" evidence="4">
    <location>
        <begin position="419"/>
        <end position="494"/>
    </location>
</feature>
<comment type="similarity">
    <text evidence="1">Belongs to the ATP-dependent AMP-binding enzyme family.</text>
</comment>
<feature type="domain" description="AMP-dependent synthetase/ligase" evidence="3">
    <location>
        <begin position="9"/>
        <end position="370"/>
    </location>
</feature>
<dbReference type="InterPro" id="IPR000873">
    <property type="entry name" value="AMP-dep_synth/lig_dom"/>
</dbReference>
<dbReference type="InterPro" id="IPR042099">
    <property type="entry name" value="ANL_N_sf"/>
</dbReference>
<dbReference type="GO" id="GO:0006631">
    <property type="term" value="P:fatty acid metabolic process"/>
    <property type="evidence" value="ECO:0007669"/>
    <property type="project" value="TreeGrafter"/>
</dbReference>
<dbReference type="GO" id="GO:0031956">
    <property type="term" value="F:medium-chain fatty acid-CoA ligase activity"/>
    <property type="evidence" value="ECO:0007669"/>
    <property type="project" value="TreeGrafter"/>
</dbReference>
<organism evidence="5">
    <name type="scientific">marine metagenome</name>
    <dbReference type="NCBI Taxonomy" id="408172"/>
    <lineage>
        <taxon>unclassified sequences</taxon>
        <taxon>metagenomes</taxon>
        <taxon>ecological metagenomes</taxon>
    </lineage>
</organism>
<reference evidence="5" key="1">
    <citation type="submission" date="2018-05" db="EMBL/GenBank/DDBJ databases">
        <authorList>
            <person name="Lanie J.A."/>
            <person name="Ng W.-L."/>
            <person name="Kazmierczak K.M."/>
            <person name="Andrzejewski T.M."/>
            <person name="Davidsen T.M."/>
            <person name="Wayne K.J."/>
            <person name="Tettelin H."/>
            <person name="Glass J.I."/>
            <person name="Rusch D."/>
            <person name="Podicherti R."/>
            <person name="Tsui H.-C.T."/>
            <person name="Winkler M.E."/>
        </authorList>
    </citation>
    <scope>NUCLEOTIDE SEQUENCE</scope>
</reference>
<dbReference type="Gene3D" id="3.30.300.30">
    <property type="match status" value="1"/>
</dbReference>
<name>A0A381QAE7_9ZZZZ</name>
<accession>A0A381QAE7</accession>
<sequence>VLSLIDLLRWRAELHPDAVALADEHDHQVTYSELHHQIERCASRWSALGVTRGDVVAILDTNSTAFVVHLFGLARLQAVPALLNWRLTPTEIGSLFDLVQPIAIVAGQELIEQLPPELPSTRIALHSDERCPSDWIPDADAIVDGDLPPQPQPGDIFALGFSSGTTGRAKGVPLRHESLVRSALIDSAENAAMYLGAPHIMVTPMFHLAGLSNSLMGLAHGAELHLRARFNPESVLEDIERLSAAYITAVPAMFRSLVETARSQTQVPDLSSMLEMSYGASPIPPELVREVEMLFPNVRLRQFYGMTEIAGALTTLTPADHDPSNPHRQSAGRVNPGFEVRLVDRHGDDVMDGEPGEIIVRGSSVFHNYWKDPEATKEAIIDGWFQTGDIAVRSDGYITIMDRAKDMVITGGENVYPAEIEAVLYEHSAIADVAVIGIPDDQLGERVHAVIVTQPGTTVDLETIMDFCRGRLAGYKLPRSMELVSELPRNPTGKILKKELRSHHWEGHLKKV</sequence>
<dbReference type="Gene3D" id="3.40.50.12780">
    <property type="entry name" value="N-terminal domain of ligase-like"/>
    <property type="match status" value="1"/>
</dbReference>
<evidence type="ECO:0008006" key="6">
    <source>
        <dbReference type="Google" id="ProtNLM"/>
    </source>
</evidence>
<dbReference type="InterPro" id="IPR045851">
    <property type="entry name" value="AMP-bd_C_sf"/>
</dbReference>
<dbReference type="PANTHER" id="PTHR43201:SF5">
    <property type="entry name" value="MEDIUM-CHAIN ACYL-COA LIGASE ACSF2, MITOCHONDRIAL"/>
    <property type="match status" value="1"/>
</dbReference>
<dbReference type="PROSITE" id="PS00455">
    <property type="entry name" value="AMP_BINDING"/>
    <property type="match status" value="1"/>
</dbReference>
<dbReference type="Pfam" id="PF13193">
    <property type="entry name" value="AMP-binding_C"/>
    <property type="match status" value="1"/>
</dbReference>
<dbReference type="InterPro" id="IPR020845">
    <property type="entry name" value="AMP-binding_CS"/>
</dbReference>
<evidence type="ECO:0000313" key="5">
    <source>
        <dbReference type="EMBL" id="SUZ76000.1"/>
    </source>
</evidence>
<dbReference type="PANTHER" id="PTHR43201">
    <property type="entry name" value="ACYL-COA SYNTHETASE"/>
    <property type="match status" value="1"/>
</dbReference>
<gene>
    <name evidence="5" type="ORF">METZ01_LOCUS28854</name>
</gene>
<evidence type="ECO:0000259" key="4">
    <source>
        <dbReference type="Pfam" id="PF13193"/>
    </source>
</evidence>
<dbReference type="Pfam" id="PF00501">
    <property type="entry name" value="AMP-binding"/>
    <property type="match status" value="1"/>
</dbReference>
<dbReference type="FunFam" id="3.30.300.30:FF:000008">
    <property type="entry name" value="2,3-dihydroxybenzoate-AMP ligase"/>
    <property type="match status" value="1"/>
</dbReference>
<evidence type="ECO:0000256" key="2">
    <source>
        <dbReference type="ARBA" id="ARBA00022598"/>
    </source>
</evidence>
<proteinExistence type="inferred from homology"/>
<protein>
    <recommendedName>
        <fullName evidence="6">Long-chain-fatty-acid--CoA ligase</fullName>
    </recommendedName>
</protein>
<dbReference type="InterPro" id="IPR025110">
    <property type="entry name" value="AMP-bd_C"/>
</dbReference>
<dbReference type="SUPFAM" id="SSF56801">
    <property type="entry name" value="Acetyl-CoA synthetase-like"/>
    <property type="match status" value="1"/>
</dbReference>
<keyword evidence="2" id="KW-0436">Ligase</keyword>